<feature type="region of interest" description="Disordered" evidence="1">
    <location>
        <begin position="137"/>
        <end position="194"/>
    </location>
</feature>
<organism evidence="3 4">
    <name type="scientific">Allacma fusca</name>
    <dbReference type="NCBI Taxonomy" id="39272"/>
    <lineage>
        <taxon>Eukaryota</taxon>
        <taxon>Metazoa</taxon>
        <taxon>Ecdysozoa</taxon>
        <taxon>Arthropoda</taxon>
        <taxon>Hexapoda</taxon>
        <taxon>Collembola</taxon>
        <taxon>Symphypleona</taxon>
        <taxon>Sminthuridae</taxon>
        <taxon>Allacma</taxon>
    </lineage>
</organism>
<protein>
    <recommendedName>
        <fullName evidence="2">AAA+ ATPase domain-containing protein</fullName>
    </recommendedName>
</protein>
<keyword evidence="4" id="KW-1185">Reference proteome</keyword>
<comment type="caution">
    <text evidence="3">The sequence shown here is derived from an EMBL/GenBank/DDBJ whole genome shotgun (WGS) entry which is preliminary data.</text>
</comment>
<dbReference type="Proteomes" id="UP000708208">
    <property type="component" value="Unassembled WGS sequence"/>
</dbReference>
<gene>
    <name evidence="3" type="ORF">AFUS01_LOCUS33686</name>
</gene>
<evidence type="ECO:0000313" key="3">
    <source>
        <dbReference type="EMBL" id="CAG7823471.1"/>
    </source>
</evidence>
<dbReference type="OrthoDB" id="8123811at2759"/>
<dbReference type="InterPro" id="IPR002182">
    <property type="entry name" value="NB-ARC"/>
</dbReference>
<sequence length="726" mass="82840">MKPFSIYNNYPLAPKSIADKQIIKNRASVLRVSTCIPYIAYAWDQTEQYLMPDSSSDLTNAVKLDDLAGAKILFSSFSQTTTEVFEPERDIKVNAHQQNRTVAIFCELHHKNIYELDKMGIVWSAFRRFISRKDARSSRKEHTRNLVKNGSPATSNYGSITETANEETNDSSSQDYMKDNAKEDRSALPDSTSAPVMGILNQYHIQSTKTADTGSINEVNATNSSMTSQGISIQGNSEGVTVGPIKIAGDKNYIVINEPKPTIDPTPLTKPVEFGIRENIPDFIGREKFIETLHHCLKPKDSDTPSIRSRTVLICGMPGVGKTQLVRKYIQQYKKSYFHLLWINAEKHFETKGRLLKLAEGLPIDIYKHGKQSEEMDNQDILDKIFDYACQKPALIVFDNVESYKTDGDKQGLRCLLPGNIKAGWKSPSIIVTTRNRDWKDYFEQIELPVFEAEESLELLSKKGLKDSEDNQDSIKKIRRMCQDLPIGLQQVISFFQYKQQIHASLSKVPYTLNEFLAEVMCSKTELLSAKPEEQLEFFKLLEKTFEHIATMEHGPMALRCLQIMAPLNPDKIPKEVFMSYFDNDKNLGKALDLLHRLNLATRCKEFYQIHRMFQAAAMKSEFIKNLSKQNRFEELADFFSKLLKGMRTFTREVKLALLESAVRLNNQLPQVNHALSEICREVTATVHRYPQQVPTSTETTTQPFNVIENHIHTRLYSDVTRSANN</sequence>
<feature type="compositionally biased region" description="Basic and acidic residues" evidence="1">
    <location>
        <begin position="176"/>
        <end position="187"/>
    </location>
</feature>
<evidence type="ECO:0000313" key="4">
    <source>
        <dbReference type="Proteomes" id="UP000708208"/>
    </source>
</evidence>
<proteinExistence type="predicted"/>
<dbReference type="PANTHER" id="PTHR35205:SF1">
    <property type="entry name" value="ZU5 DOMAIN-CONTAINING PROTEIN"/>
    <property type="match status" value="1"/>
</dbReference>
<feature type="compositionally biased region" description="Polar residues" evidence="1">
    <location>
        <begin position="146"/>
        <end position="163"/>
    </location>
</feature>
<dbReference type="Pfam" id="PF00931">
    <property type="entry name" value="NB-ARC"/>
    <property type="match status" value="1"/>
</dbReference>
<feature type="domain" description="AAA+ ATPase" evidence="2">
    <location>
        <begin position="308"/>
        <end position="463"/>
    </location>
</feature>
<accession>A0A8J2KXR3</accession>
<dbReference type="EMBL" id="CAJVCH010529601">
    <property type="protein sequence ID" value="CAG7823471.1"/>
    <property type="molecule type" value="Genomic_DNA"/>
</dbReference>
<dbReference type="AlphaFoldDB" id="A0A8J2KXR3"/>
<dbReference type="SMART" id="SM00382">
    <property type="entry name" value="AAA"/>
    <property type="match status" value="1"/>
</dbReference>
<dbReference type="InterPro" id="IPR003593">
    <property type="entry name" value="AAA+_ATPase"/>
</dbReference>
<evidence type="ECO:0000259" key="2">
    <source>
        <dbReference type="SMART" id="SM00382"/>
    </source>
</evidence>
<name>A0A8J2KXR3_9HEXA</name>
<reference evidence="3" key="1">
    <citation type="submission" date="2021-06" db="EMBL/GenBank/DDBJ databases">
        <authorList>
            <person name="Hodson N. C."/>
            <person name="Mongue J. A."/>
            <person name="Jaron S. K."/>
        </authorList>
    </citation>
    <scope>NUCLEOTIDE SEQUENCE</scope>
</reference>
<evidence type="ECO:0000256" key="1">
    <source>
        <dbReference type="SAM" id="MobiDB-lite"/>
    </source>
</evidence>
<dbReference type="PANTHER" id="PTHR35205">
    <property type="entry name" value="NB-ARC AND TPR DOMAIN PROTEIN"/>
    <property type="match status" value="1"/>
</dbReference>
<dbReference type="GO" id="GO:0043531">
    <property type="term" value="F:ADP binding"/>
    <property type="evidence" value="ECO:0007669"/>
    <property type="project" value="InterPro"/>
</dbReference>